<accession>A0A392QGR8</accession>
<reference evidence="1 2" key="1">
    <citation type="journal article" date="2018" name="Front. Plant Sci.">
        <title>Red Clover (Trifolium pratense) and Zigzag Clover (T. medium) - A Picture of Genomic Similarities and Differences.</title>
        <authorList>
            <person name="Dluhosova J."/>
            <person name="Istvanek J."/>
            <person name="Nedelnik J."/>
            <person name="Repkova J."/>
        </authorList>
    </citation>
    <scope>NUCLEOTIDE SEQUENCE [LARGE SCALE GENOMIC DNA]</scope>
    <source>
        <strain evidence="2">cv. 10/8</strain>
        <tissue evidence="1">Leaf</tissue>
    </source>
</reference>
<comment type="caution">
    <text evidence="1">The sequence shown here is derived from an EMBL/GenBank/DDBJ whole genome shotgun (WGS) entry which is preliminary data.</text>
</comment>
<dbReference type="EMBL" id="LXQA010130789">
    <property type="protein sequence ID" value="MCI22495.1"/>
    <property type="molecule type" value="Genomic_DNA"/>
</dbReference>
<protein>
    <submittedName>
        <fullName evidence="1">Uncharacterized protein</fullName>
    </submittedName>
</protein>
<evidence type="ECO:0000313" key="1">
    <source>
        <dbReference type="EMBL" id="MCI22495.1"/>
    </source>
</evidence>
<feature type="non-terminal residue" evidence="1">
    <location>
        <position position="1"/>
    </location>
</feature>
<dbReference type="AlphaFoldDB" id="A0A392QGR8"/>
<keyword evidence="2" id="KW-1185">Reference proteome</keyword>
<dbReference type="Proteomes" id="UP000265520">
    <property type="component" value="Unassembled WGS sequence"/>
</dbReference>
<organism evidence="1 2">
    <name type="scientific">Trifolium medium</name>
    <dbReference type="NCBI Taxonomy" id="97028"/>
    <lineage>
        <taxon>Eukaryota</taxon>
        <taxon>Viridiplantae</taxon>
        <taxon>Streptophyta</taxon>
        <taxon>Embryophyta</taxon>
        <taxon>Tracheophyta</taxon>
        <taxon>Spermatophyta</taxon>
        <taxon>Magnoliopsida</taxon>
        <taxon>eudicotyledons</taxon>
        <taxon>Gunneridae</taxon>
        <taxon>Pentapetalae</taxon>
        <taxon>rosids</taxon>
        <taxon>fabids</taxon>
        <taxon>Fabales</taxon>
        <taxon>Fabaceae</taxon>
        <taxon>Papilionoideae</taxon>
        <taxon>50 kb inversion clade</taxon>
        <taxon>NPAAA clade</taxon>
        <taxon>Hologalegina</taxon>
        <taxon>IRL clade</taxon>
        <taxon>Trifolieae</taxon>
        <taxon>Trifolium</taxon>
    </lineage>
</organism>
<sequence length="77" mass="8261">DDGSLEMDVNHKGNMIDSDLLKITDGSKDVDSSNTATVDLTQGSVDITPAKQVCPFNDENNAPTSVKLLKNIKIEKA</sequence>
<evidence type="ECO:0000313" key="2">
    <source>
        <dbReference type="Proteomes" id="UP000265520"/>
    </source>
</evidence>
<proteinExistence type="predicted"/>
<name>A0A392QGR8_9FABA</name>